<dbReference type="Pfam" id="PF00595">
    <property type="entry name" value="PDZ"/>
    <property type="match status" value="1"/>
</dbReference>
<organism evidence="2 3">
    <name type="scientific">Holothuria leucospilota</name>
    <name type="common">Black long sea cucumber</name>
    <name type="synonym">Mertensiothuria leucospilota</name>
    <dbReference type="NCBI Taxonomy" id="206669"/>
    <lineage>
        <taxon>Eukaryota</taxon>
        <taxon>Metazoa</taxon>
        <taxon>Echinodermata</taxon>
        <taxon>Eleutherozoa</taxon>
        <taxon>Echinozoa</taxon>
        <taxon>Holothuroidea</taxon>
        <taxon>Aspidochirotacea</taxon>
        <taxon>Aspidochirotida</taxon>
        <taxon>Holothuriidae</taxon>
        <taxon>Holothuria</taxon>
    </lineage>
</organism>
<proteinExistence type="predicted"/>
<gene>
    <name evidence="2" type="ORF">HOLleu_29936</name>
</gene>
<evidence type="ECO:0000259" key="1">
    <source>
        <dbReference type="PROSITE" id="PS50106"/>
    </source>
</evidence>
<dbReference type="InterPro" id="IPR036034">
    <property type="entry name" value="PDZ_sf"/>
</dbReference>
<dbReference type="AlphaFoldDB" id="A0A9Q1BJM1"/>
<reference evidence="2" key="1">
    <citation type="submission" date="2021-10" db="EMBL/GenBank/DDBJ databases">
        <title>Tropical sea cucumber genome reveals ecological adaptation and Cuvierian tubules defense mechanism.</title>
        <authorList>
            <person name="Chen T."/>
        </authorList>
    </citation>
    <scope>NUCLEOTIDE SEQUENCE</scope>
    <source>
        <strain evidence="2">Nanhai2018</strain>
        <tissue evidence="2">Muscle</tissue>
    </source>
</reference>
<feature type="domain" description="PDZ" evidence="1">
    <location>
        <begin position="44"/>
        <end position="113"/>
    </location>
</feature>
<dbReference type="InterPro" id="IPR051109">
    <property type="entry name" value="MAM_complex_regulator"/>
</dbReference>
<accession>A0A9Q1BJM1</accession>
<dbReference type="OrthoDB" id="6021951at2759"/>
<dbReference type="PROSITE" id="PS50106">
    <property type="entry name" value="PDZ"/>
    <property type="match status" value="1"/>
</dbReference>
<sequence>MNGFAEEDTVGLPLYEPPPRFLPHHQRQGHPDYDNNLAHFLMRSIKFRRTKAPLGFLIRGGMEHKCPLFVAEVSNDSSAQRLGMKPGDQILSVNGIDFSNITLQEAVEVLKQAEDIEIRLKYFPYAYQKTFKKE</sequence>
<evidence type="ECO:0000313" key="2">
    <source>
        <dbReference type="EMBL" id="KAJ8027862.1"/>
    </source>
</evidence>
<protein>
    <submittedName>
        <fullName evidence="2">PDZ domain-containing protein 11</fullName>
    </submittedName>
</protein>
<keyword evidence="3" id="KW-1185">Reference proteome</keyword>
<name>A0A9Q1BJM1_HOLLE</name>
<dbReference type="PANTHER" id="PTHR14063">
    <property type="entry name" value="PROTEIN LIN-7 HOMOLOG"/>
    <property type="match status" value="1"/>
</dbReference>
<dbReference type="InterPro" id="IPR001478">
    <property type="entry name" value="PDZ"/>
</dbReference>
<dbReference type="Gene3D" id="2.30.42.10">
    <property type="match status" value="1"/>
</dbReference>
<dbReference type="Proteomes" id="UP001152320">
    <property type="component" value="Chromosome 15"/>
</dbReference>
<dbReference type="SUPFAM" id="SSF50156">
    <property type="entry name" value="PDZ domain-like"/>
    <property type="match status" value="1"/>
</dbReference>
<comment type="caution">
    <text evidence="2">The sequence shown here is derived from an EMBL/GenBank/DDBJ whole genome shotgun (WGS) entry which is preliminary data.</text>
</comment>
<evidence type="ECO:0000313" key="3">
    <source>
        <dbReference type="Proteomes" id="UP001152320"/>
    </source>
</evidence>
<dbReference type="SMART" id="SM00228">
    <property type="entry name" value="PDZ"/>
    <property type="match status" value="1"/>
</dbReference>
<dbReference type="EMBL" id="JAIZAY010000015">
    <property type="protein sequence ID" value="KAJ8027862.1"/>
    <property type="molecule type" value="Genomic_DNA"/>
</dbReference>